<dbReference type="GO" id="GO:0005886">
    <property type="term" value="C:plasma membrane"/>
    <property type="evidence" value="ECO:0007669"/>
    <property type="project" value="UniProtKB-SubCell"/>
</dbReference>
<sequence>MTTTQEKSIFVVIDGAQDGPFTLQAIQELLRQGHINQQTPYWQAGMAQWDQLGKLLPNDVPPPLQPPAPPVISPPPLAPAVAAPVAVPAPAAATFINPDAAPAIAPAVPQTLQLAPITSRLLGGLLDGIILAIPFGIGEVVVPLVGGLIIVVLYSALLMASPNQATLGQKVLGLKVVDLQGQRIGNDKAFLRAVMSVPSALLLWFGYFWALFNPKQQTLHDMVAGTCVIRDPARA</sequence>
<accession>A0A1W1XV48</accession>
<dbReference type="STRING" id="1121001.SAMN02745857_02962"/>
<evidence type="ECO:0000256" key="1">
    <source>
        <dbReference type="ARBA" id="ARBA00004651"/>
    </source>
</evidence>
<name>A0A1W1XV48_9NEIS</name>
<reference evidence="9 10" key="1">
    <citation type="submission" date="2017-04" db="EMBL/GenBank/DDBJ databases">
        <authorList>
            <person name="Afonso C.L."/>
            <person name="Miller P.J."/>
            <person name="Scott M.A."/>
            <person name="Spackman E."/>
            <person name="Goraichik I."/>
            <person name="Dimitrov K.M."/>
            <person name="Suarez D.L."/>
            <person name="Swayne D.E."/>
        </authorList>
    </citation>
    <scope>NUCLEOTIDE SEQUENCE [LARGE SCALE GENOMIC DNA]</scope>
    <source>
        <strain evidence="9 10">DSM 23236</strain>
    </source>
</reference>
<organism evidence="9 10">
    <name type="scientific">Andreprevotia lacus DSM 23236</name>
    <dbReference type="NCBI Taxonomy" id="1121001"/>
    <lineage>
        <taxon>Bacteria</taxon>
        <taxon>Pseudomonadati</taxon>
        <taxon>Pseudomonadota</taxon>
        <taxon>Betaproteobacteria</taxon>
        <taxon>Neisseriales</taxon>
        <taxon>Chitinibacteraceae</taxon>
        <taxon>Andreprevotia</taxon>
    </lineage>
</organism>
<dbReference type="Pfam" id="PF06271">
    <property type="entry name" value="RDD"/>
    <property type="match status" value="1"/>
</dbReference>
<dbReference type="Pfam" id="PF14237">
    <property type="entry name" value="GYF_2"/>
    <property type="match status" value="1"/>
</dbReference>
<dbReference type="InterPro" id="IPR010432">
    <property type="entry name" value="RDD"/>
</dbReference>
<keyword evidence="10" id="KW-1185">Reference proteome</keyword>
<keyword evidence="5 6" id="KW-0472">Membrane</keyword>
<evidence type="ECO:0000313" key="9">
    <source>
        <dbReference type="EMBL" id="SMC27735.1"/>
    </source>
</evidence>
<proteinExistence type="predicted"/>
<feature type="domain" description="GYF" evidence="8">
    <location>
        <begin position="10"/>
        <end position="53"/>
    </location>
</feature>
<dbReference type="InterPro" id="IPR025640">
    <property type="entry name" value="GYF_2"/>
</dbReference>
<evidence type="ECO:0000256" key="3">
    <source>
        <dbReference type="ARBA" id="ARBA00022692"/>
    </source>
</evidence>
<evidence type="ECO:0000256" key="5">
    <source>
        <dbReference type="ARBA" id="ARBA00023136"/>
    </source>
</evidence>
<dbReference type="PANTHER" id="PTHR36115:SF4">
    <property type="entry name" value="MEMBRANE PROTEIN"/>
    <property type="match status" value="1"/>
</dbReference>
<evidence type="ECO:0000256" key="6">
    <source>
        <dbReference type="SAM" id="Phobius"/>
    </source>
</evidence>
<keyword evidence="4 6" id="KW-1133">Transmembrane helix</keyword>
<evidence type="ECO:0000259" key="7">
    <source>
        <dbReference type="Pfam" id="PF06271"/>
    </source>
</evidence>
<keyword evidence="2" id="KW-1003">Cell membrane</keyword>
<comment type="subcellular location">
    <subcellularLocation>
        <location evidence="1">Cell membrane</location>
        <topology evidence="1">Multi-pass membrane protein</topology>
    </subcellularLocation>
</comment>
<evidence type="ECO:0000256" key="2">
    <source>
        <dbReference type="ARBA" id="ARBA00022475"/>
    </source>
</evidence>
<dbReference type="AlphaFoldDB" id="A0A1W1XV48"/>
<keyword evidence="3 6" id="KW-0812">Transmembrane</keyword>
<dbReference type="RefSeq" id="WP_084091588.1">
    <property type="nucleotide sequence ID" value="NZ_FWXD01000018.1"/>
</dbReference>
<dbReference type="Proteomes" id="UP000192761">
    <property type="component" value="Unassembled WGS sequence"/>
</dbReference>
<protein>
    <submittedName>
        <fullName evidence="9">Uncharacterized membrane protein YckC, RDD family</fullName>
    </submittedName>
</protein>
<feature type="transmembrane region" description="Helical" evidence="6">
    <location>
        <begin position="189"/>
        <end position="212"/>
    </location>
</feature>
<evidence type="ECO:0000256" key="4">
    <source>
        <dbReference type="ARBA" id="ARBA00022989"/>
    </source>
</evidence>
<dbReference type="EMBL" id="FWXD01000018">
    <property type="protein sequence ID" value="SMC27735.1"/>
    <property type="molecule type" value="Genomic_DNA"/>
</dbReference>
<dbReference type="InterPro" id="IPR051791">
    <property type="entry name" value="Pra-immunoreactive"/>
</dbReference>
<gene>
    <name evidence="9" type="ORF">SAMN02745857_02962</name>
</gene>
<feature type="transmembrane region" description="Helical" evidence="6">
    <location>
        <begin position="129"/>
        <end position="157"/>
    </location>
</feature>
<feature type="domain" description="RDD" evidence="7">
    <location>
        <begin position="129"/>
        <end position="225"/>
    </location>
</feature>
<evidence type="ECO:0000313" key="10">
    <source>
        <dbReference type="Proteomes" id="UP000192761"/>
    </source>
</evidence>
<dbReference type="OrthoDB" id="5298807at2"/>
<dbReference type="PANTHER" id="PTHR36115">
    <property type="entry name" value="PROLINE-RICH ANTIGEN HOMOLOG-RELATED"/>
    <property type="match status" value="1"/>
</dbReference>
<evidence type="ECO:0000259" key="8">
    <source>
        <dbReference type="Pfam" id="PF14237"/>
    </source>
</evidence>